<reference evidence="6" key="1">
    <citation type="submission" date="2020-11" db="EMBL/GenBank/DDBJ databases">
        <title>Chlorella ohadii genome sequencing and assembly.</title>
        <authorList>
            <person name="Murik O."/>
            <person name="Treves H."/>
            <person name="Kedem I."/>
            <person name="Shotland Y."/>
            <person name="Kaplan A."/>
        </authorList>
    </citation>
    <scope>NUCLEOTIDE SEQUENCE</scope>
    <source>
        <strain evidence="6">1</strain>
    </source>
</reference>
<dbReference type="SUPFAM" id="SSF51206">
    <property type="entry name" value="cAMP-binding domain-like"/>
    <property type="match status" value="1"/>
</dbReference>
<dbReference type="PROSITE" id="PS50042">
    <property type="entry name" value="CNMP_BINDING_3"/>
    <property type="match status" value="1"/>
</dbReference>
<dbReference type="InterPro" id="IPR036770">
    <property type="entry name" value="Ankyrin_rpt-contain_sf"/>
</dbReference>
<dbReference type="PROSITE" id="PS50297">
    <property type="entry name" value="ANK_REP_REGION"/>
    <property type="match status" value="2"/>
</dbReference>
<dbReference type="InterPro" id="IPR002110">
    <property type="entry name" value="Ankyrin_rpt"/>
</dbReference>
<dbReference type="PANTHER" id="PTHR45743:SF2">
    <property type="entry name" value="POTASSIUM CHANNEL AKT1"/>
    <property type="match status" value="1"/>
</dbReference>
<keyword evidence="2" id="KW-0407">Ion channel</keyword>
<dbReference type="GO" id="GO:0005249">
    <property type="term" value="F:voltage-gated potassium channel activity"/>
    <property type="evidence" value="ECO:0007669"/>
    <property type="project" value="InterPro"/>
</dbReference>
<dbReference type="Pfam" id="PF12796">
    <property type="entry name" value="Ank_2"/>
    <property type="match status" value="2"/>
</dbReference>
<gene>
    <name evidence="6" type="ORF">COHA_002834</name>
</gene>
<accession>A0AAD5H8G3</accession>
<dbReference type="EMBL" id="JADXDR010000037">
    <property type="protein sequence ID" value="KAI7843592.1"/>
    <property type="molecule type" value="Genomic_DNA"/>
</dbReference>
<keyword evidence="2" id="KW-0813">Transport</keyword>
<dbReference type="Proteomes" id="UP001205105">
    <property type="component" value="Unassembled WGS sequence"/>
</dbReference>
<dbReference type="AlphaFoldDB" id="A0AAD5H8G3"/>
<evidence type="ECO:0000256" key="4">
    <source>
        <dbReference type="SAM" id="MobiDB-lite"/>
    </source>
</evidence>
<evidence type="ECO:0000256" key="3">
    <source>
        <dbReference type="PROSITE-ProRule" id="PRU00023"/>
    </source>
</evidence>
<feature type="repeat" description="ANK" evidence="3">
    <location>
        <begin position="275"/>
        <end position="307"/>
    </location>
</feature>
<dbReference type="Gene3D" id="1.25.40.20">
    <property type="entry name" value="Ankyrin repeat-containing domain"/>
    <property type="match status" value="2"/>
</dbReference>
<evidence type="ECO:0000313" key="7">
    <source>
        <dbReference type="Proteomes" id="UP001205105"/>
    </source>
</evidence>
<keyword evidence="2" id="KW-0406">Ion transport</keyword>
<feature type="compositionally biased region" description="Low complexity" evidence="4">
    <location>
        <begin position="516"/>
        <end position="535"/>
    </location>
</feature>
<dbReference type="SMART" id="SM00248">
    <property type="entry name" value="ANK"/>
    <property type="match status" value="6"/>
</dbReference>
<keyword evidence="1" id="KW-0630">Potassium</keyword>
<dbReference type="InterPro" id="IPR045319">
    <property type="entry name" value="KAT/AKT"/>
</dbReference>
<feature type="region of interest" description="Disordered" evidence="4">
    <location>
        <begin position="516"/>
        <end position="571"/>
    </location>
</feature>
<dbReference type="PANTHER" id="PTHR45743">
    <property type="entry name" value="POTASSIUM CHANNEL AKT1"/>
    <property type="match status" value="1"/>
</dbReference>
<protein>
    <recommendedName>
        <fullName evidence="5">Cyclic nucleotide-binding domain-containing protein</fullName>
    </recommendedName>
</protein>
<dbReference type="PROSITE" id="PS50088">
    <property type="entry name" value="ANK_REPEAT"/>
    <property type="match status" value="2"/>
</dbReference>
<evidence type="ECO:0000313" key="6">
    <source>
        <dbReference type="EMBL" id="KAI7843592.1"/>
    </source>
</evidence>
<evidence type="ECO:0000256" key="1">
    <source>
        <dbReference type="ARBA" id="ARBA00022826"/>
    </source>
</evidence>
<keyword evidence="7" id="KW-1185">Reference proteome</keyword>
<keyword evidence="3" id="KW-0040">ANK repeat</keyword>
<dbReference type="GO" id="GO:0034702">
    <property type="term" value="C:monoatomic ion channel complex"/>
    <property type="evidence" value="ECO:0007669"/>
    <property type="project" value="UniProtKB-KW"/>
</dbReference>
<feature type="region of interest" description="Disordered" evidence="4">
    <location>
        <begin position="43"/>
        <end position="66"/>
    </location>
</feature>
<keyword evidence="1" id="KW-0633">Potassium transport</keyword>
<dbReference type="InterPro" id="IPR018490">
    <property type="entry name" value="cNMP-bd_dom_sf"/>
</dbReference>
<feature type="domain" description="Cyclic nucleotide-binding" evidence="5">
    <location>
        <begin position="66"/>
        <end position="124"/>
    </location>
</feature>
<dbReference type="InterPro" id="IPR000595">
    <property type="entry name" value="cNMP-bd_dom"/>
</dbReference>
<evidence type="ECO:0000259" key="5">
    <source>
        <dbReference type="PROSITE" id="PS50042"/>
    </source>
</evidence>
<organism evidence="6 7">
    <name type="scientific">Chlorella ohadii</name>
    <dbReference type="NCBI Taxonomy" id="2649997"/>
    <lineage>
        <taxon>Eukaryota</taxon>
        <taxon>Viridiplantae</taxon>
        <taxon>Chlorophyta</taxon>
        <taxon>core chlorophytes</taxon>
        <taxon>Trebouxiophyceae</taxon>
        <taxon>Chlorellales</taxon>
        <taxon>Chlorellaceae</taxon>
        <taxon>Chlorella clade</taxon>
        <taxon>Chlorella</taxon>
    </lineage>
</organism>
<keyword evidence="1" id="KW-0631">Potassium channel</keyword>
<proteinExistence type="predicted"/>
<sequence length="571" mass="58955">MQAQVAVMPGGTRAAPDYQSDLDAAPALGGAVGTSGSTAAAAAAGEPSLNPHSPISADLSGQRRPVGEGSVLGEAAFFTEVPQLEAVRSLTVCRVLVVGRATYASLERAFPHSARLVLHNLKRKAENAVAKEFRGRLKADELDELWAAFSRLQFGWASTELQDGVASMPLPSLDARLLIGIDLIKRARSPTQDDVASMSLPSLDHHDLGDIACWSPRQQQVMSNLLRIRAVAQQHISRQEVERTTEFLWAASQGNEAKVRQMLQQGCPADSADYDARTALELACVKGHAGVVDLLLAAGANVNLQDNLGSCAMLEACKYGHDDLISKLKRAGASLDGKRTVVEQAAMLCTAVFEGNLPLARRLLRAGVRVDSGDYDKRTALHISAAEGNLQAVRLLVEEGGADMQVADRWGHTPLDEALRVGAGPVVRYLTRQLGAHEAQAALASGMPAVAQKAQPAALASAATAEPGAAAHKVHAAAGAATAAAPEAAANGAAPGAAGRTAATAASPPAAAAPMPAKAAATASAAAKSEAAAAADKAEQPARRQSSRRSSRAGDSGSRGGGSRGGRSKNF</sequence>
<dbReference type="SUPFAM" id="SSF48403">
    <property type="entry name" value="Ankyrin repeat"/>
    <property type="match status" value="1"/>
</dbReference>
<comment type="caution">
    <text evidence="6">The sequence shown here is derived from an EMBL/GenBank/DDBJ whole genome shotgun (WGS) entry which is preliminary data.</text>
</comment>
<name>A0AAD5H8G3_9CHLO</name>
<keyword evidence="2" id="KW-0851">Voltage-gated channel</keyword>
<dbReference type="InterPro" id="IPR014710">
    <property type="entry name" value="RmlC-like_jellyroll"/>
</dbReference>
<dbReference type="Gene3D" id="2.60.120.10">
    <property type="entry name" value="Jelly Rolls"/>
    <property type="match status" value="1"/>
</dbReference>
<feature type="repeat" description="ANK" evidence="3">
    <location>
        <begin position="376"/>
        <end position="400"/>
    </location>
</feature>
<evidence type="ECO:0000256" key="2">
    <source>
        <dbReference type="ARBA" id="ARBA00022882"/>
    </source>
</evidence>